<dbReference type="CDD" id="cd04301">
    <property type="entry name" value="NAT_SF"/>
    <property type="match status" value="1"/>
</dbReference>
<dbReference type="Pfam" id="PF00583">
    <property type="entry name" value="Acetyltransf_1"/>
    <property type="match status" value="1"/>
</dbReference>
<reference evidence="3" key="1">
    <citation type="journal article" date="2019" name="Int. J. Syst. Evol. Microbiol.">
        <title>The Global Catalogue of Microorganisms (GCM) 10K type strain sequencing project: providing services to taxonomists for standard genome sequencing and annotation.</title>
        <authorList>
            <consortium name="The Broad Institute Genomics Platform"/>
            <consortium name="The Broad Institute Genome Sequencing Center for Infectious Disease"/>
            <person name="Wu L."/>
            <person name="Ma J."/>
        </authorList>
    </citation>
    <scope>NUCLEOTIDE SEQUENCE [LARGE SCALE GENOMIC DNA]</scope>
    <source>
        <strain evidence="3">YJ-61-S</strain>
    </source>
</reference>
<evidence type="ECO:0000313" key="3">
    <source>
        <dbReference type="Proteomes" id="UP001596043"/>
    </source>
</evidence>
<keyword evidence="2" id="KW-0808">Transferase</keyword>
<dbReference type="InterPro" id="IPR000182">
    <property type="entry name" value="GNAT_dom"/>
</dbReference>
<dbReference type="RefSeq" id="WP_379980550.1">
    <property type="nucleotide sequence ID" value="NZ_JBHSFV010000010.1"/>
</dbReference>
<dbReference type="Gene3D" id="3.40.630.30">
    <property type="match status" value="1"/>
</dbReference>
<gene>
    <name evidence="2" type="ORF">ACFO3O_15860</name>
</gene>
<dbReference type="SUPFAM" id="SSF55729">
    <property type="entry name" value="Acyl-CoA N-acyltransferases (Nat)"/>
    <property type="match status" value="1"/>
</dbReference>
<protein>
    <submittedName>
        <fullName evidence="2">GNAT family N-acetyltransferase</fullName>
        <ecNumber evidence="2">2.3.1.-</ecNumber>
    </submittedName>
</protein>
<evidence type="ECO:0000259" key="1">
    <source>
        <dbReference type="PROSITE" id="PS51186"/>
    </source>
</evidence>
<dbReference type="InterPro" id="IPR016181">
    <property type="entry name" value="Acyl_CoA_acyltransferase"/>
</dbReference>
<evidence type="ECO:0000313" key="2">
    <source>
        <dbReference type="EMBL" id="MFC4635385.1"/>
    </source>
</evidence>
<organism evidence="2 3">
    <name type="scientific">Dokdonia ponticola</name>
    <dbReference type="NCBI Taxonomy" id="2041041"/>
    <lineage>
        <taxon>Bacteria</taxon>
        <taxon>Pseudomonadati</taxon>
        <taxon>Bacteroidota</taxon>
        <taxon>Flavobacteriia</taxon>
        <taxon>Flavobacteriales</taxon>
        <taxon>Flavobacteriaceae</taxon>
        <taxon>Dokdonia</taxon>
    </lineage>
</organism>
<feature type="domain" description="N-acetyltransferase" evidence="1">
    <location>
        <begin position="11"/>
        <end position="187"/>
    </location>
</feature>
<comment type="caution">
    <text evidence="2">The sequence shown here is derived from an EMBL/GenBank/DDBJ whole genome shotgun (WGS) entry which is preliminary data.</text>
</comment>
<dbReference type="GO" id="GO:0016746">
    <property type="term" value="F:acyltransferase activity"/>
    <property type="evidence" value="ECO:0007669"/>
    <property type="project" value="UniProtKB-KW"/>
</dbReference>
<dbReference type="Proteomes" id="UP001596043">
    <property type="component" value="Unassembled WGS sequence"/>
</dbReference>
<keyword evidence="3" id="KW-1185">Reference proteome</keyword>
<keyword evidence="2" id="KW-0012">Acyltransferase</keyword>
<proteinExistence type="predicted"/>
<sequence length="195" mass="23114">MDDVIQISDALVLEPISLEDQSVLFELMQRVYTPAYAHFWEDQGNWYLNKMYSLENLKKDLQENGSYYYFVRSCLPARQVCESNMNPEYKTIGIFKIIENCAYPEQPNRLGFKIHRIYLDAAVHGKGIGKQLMQYAEDRAKETNHTLLWLDAMDQHPQAMSFYKNLGYLKGSVQLLDFELLYDLYRPIWYLYKHL</sequence>
<dbReference type="PROSITE" id="PS51186">
    <property type="entry name" value="GNAT"/>
    <property type="match status" value="1"/>
</dbReference>
<dbReference type="EMBL" id="JBHSFV010000010">
    <property type="protein sequence ID" value="MFC4635385.1"/>
    <property type="molecule type" value="Genomic_DNA"/>
</dbReference>
<dbReference type="EC" id="2.3.1.-" evidence="2"/>
<accession>A0ABV9I008</accession>
<name>A0ABV9I008_9FLAO</name>